<accession>A0A8U0RDR7</accession>
<organism evidence="2 3">
    <name type="scientific">Mustela putorius furo</name>
    <name type="common">European domestic ferret</name>
    <name type="synonym">Mustela furo</name>
    <dbReference type="NCBI Taxonomy" id="9669"/>
    <lineage>
        <taxon>Eukaryota</taxon>
        <taxon>Metazoa</taxon>
        <taxon>Chordata</taxon>
        <taxon>Craniata</taxon>
        <taxon>Vertebrata</taxon>
        <taxon>Euteleostomi</taxon>
        <taxon>Mammalia</taxon>
        <taxon>Eutheria</taxon>
        <taxon>Laurasiatheria</taxon>
        <taxon>Carnivora</taxon>
        <taxon>Caniformia</taxon>
        <taxon>Musteloidea</taxon>
        <taxon>Mustelidae</taxon>
        <taxon>Mustelinae</taxon>
        <taxon>Mustela</taxon>
    </lineage>
</organism>
<protein>
    <submittedName>
        <fullName evidence="3">Uncharacterized protein LOC123388109</fullName>
    </submittedName>
</protein>
<name>A0A8U0RDR7_MUSPF</name>
<evidence type="ECO:0000256" key="1">
    <source>
        <dbReference type="SAM" id="MobiDB-lite"/>
    </source>
</evidence>
<evidence type="ECO:0000313" key="3">
    <source>
        <dbReference type="RefSeq" id="XP_044923153.1"/>
    </source>
</evidence>
<feature type="region of interest" description="Disordered" evidence="1">
    <location>
        <begin position="76"/>
        <end position="122"/>
    </location>
</feature>
<gene>
    <name evidence="3" type="primary">LOC123388109</name>
</gene>
<dbReference type="Proteomes" id="UP000000715">
    <property type="component" value="Unplaced"/>
</dbReference>
<reference evidence="3" key="1">
    <citation type="submission" date="2025-08" db="UniProtKB">
        <authorList>
            <consortium name="RefSeq"/>
        </authorList>
    </citation>
    <scope>IDENTIFICATION</scope>
    <source>
        <tissue evidence="3">Brain</tissue>
    </source>
</reference>
<keyword evidence="2" id="KW-1185">Reference proteome</keyword>
<sequence length="200" mass="22229">MSLRSWVPLVAEPELAQVVAVLTLQSPRAMARGTLRQRSPRARSGQRPGDPGRASPRREGDSYLEELDALRPLRRRPRRQRLGCGVPAGRGKGRCKVPGAPGARVRCRPASARKERPGAARARPQLCEPPLERRGVHWEPQSLEMDPDSLELRALGKGSLCLEHVWTQRMRVHSGLNCGHHAVRQTSGLKHPAKLQCFHV</sequence>
<evidence type="ECO:0000313" key="2">
    <source>
        <dbReference type="Proteomes" id="UP000000715"/>
    </source>
</evidence>
<dbReference type="GeneID" id="123388109"/>
<dbReference type="AlphaFoldDB" id="A0A8U0RDR7"/>
<feature type="region of interest" description="Disordered" evidence="1">
    <location>
        <begin position="31"/>
        <end position="63"/>
    </location>
</feature>
<dbReference type="RefSeq" id="XP_044923153.1">
    <property type="nucleotide sequence ID" value="XM_045067218.1"/>
</dbReference>
<proteinExistence type="predicted"/>